<reference evidence="1" key="1">
    <citation type="submission" date="2020-09" db="EMBL/GenBank/DDBJ databases">
        <authorList>
            <person name="Kim M.K."/>
        </authorList>
    </citation>
    <scope>NUCLEOTIDE SEQUENCE</scope>
    <source>
        <strain evidence="1">BT664</strain>
    </source>
</reference>
<dbReference type="RefSeq" id="WP_191006333.1">
    <property type="nucleotide sequence ID" value="NZ_JACXAD010000020.1"/>
</dbReference>
<protein>
    <submittedName>
        <fullName evidence="1">Thiol-disulfide oxidoreductase DCC family protein</fullName>
    </submittedName>
</protein>
<keyword evidence="2" id="KW-1185">Reference proteome</keyword>
<sequence>MFLPSPLPDIILFDGVCNLCNGFVQFVIRHDPQSRFRFAAWQSEAAQSLLRTHGLLPDVRAAEPESVLLLSGGRLYSHSTAVLHIAHILGGRWQLMKMGWVLPRSWRDALYRFVARHRYRWFGRQESCLLPTPALKARFL</sequence>
<dbReference type="Proteomes" id="UP000612233">
    <property type="component" value="Unassembled WGS sequence"/>
</dbReference>
<organism evidence="1 2">
    <name type="scientific">Hymenobacter montanus</name>
    <dbReference type="NCBI Taxonomy" id="2771359"/>
    <lineage>
        <taxon>Bacteria</taxon>
        <taxon>Pseudomonadati</taxon>
        <taxon>Bacteroidota</taxon>
        <taxon>Cytophagia</taxon>
        <taxon>Cytophagales</taxon>
        <taxon>Hymenobacteraceae</taxon>
        <taxon>Hymenobacter</taxon>
    </lineage>
</organism>
<dbReference type="Pfam" id="PF04134">
    <property type="entry name" value="DCC1-like"/>
    <property type="match status" value="1"/>
</dbReference>
<evidence type="ECO:0000313" key="2">
    <source>
        <dbReference type="Proteomes" id="UP000612233"/>
    </source>
</evidence>
<comment type="caution">
    <text evidence="1">The sequence shown here is derived from an EMBL/GenBank/DDBJ whole genome shotgun (WGS) entry which is preliminary data.</text>
</comment>
<dbReference type="InterPro" id="IPR007263">
    <property type="entry name" value="DCC1-like"/>
</dbReference>
<dbReference type="PANTHER" id="PTHR33639:SF2">
    <property type="entry name" value="DUF393 DOMAIN-CONTAINING PROTEIN"/>
    <property type="match status" value="1"/>
</dbReference>
<dbReference type="PANTHER" id="PTHR33639">
    <property type="entry name" value="THIOL-DISULFIDE OXIDOREDUCTASE DCC"/>
    <property type="match status" value="1"/>
</dbReference>
<proteinExistence type="predicted"/>
<evidence type="ECO:0000313" key="1">
    <source>
        <dbReference type="EMBL" id="MBD2769525.1"/>
    </source>
</evidence>
<dbReference type="InterPro" id="IPR052927">
    <property type="entry name" value="DCC_oxidoreductase"/>
</dbReference>
<gene>
    <name evidence="1" type="ORF">IC235_16680</name>
</gene>
<name>A0A927GKJ0_9BACT</name>
<dbReference type="GO" id="GO:0015035">
    <property type="term" value="F:protein-disulfide reductase activity"/>
    <property type="evidence" value="ECO:0007669"/>
    <property type="project" value="InterPro"/>
</dbReference>
<dbReference type="AlphaFoldDB" id="A0A927GKJ0"/>
<dbReference type="EMBL" id="JACXAD010000020">
    <property type="protein sequence ID" value="MBD2769525.1"/>
    <property type="molecule type" value="Genomic_DNA"/>
</dbReference>
<accession>A0A927GKJ0</accession>